<name>A0ABU1TI89_9SPHI</name>
<evidence type="ECO:0000313" key="1">
    <source>
        <dbReference type="EMBL" id="MDR6944550.1"/>
    </source>
</evidence>
<dbReference type="EMBL" id="JAVDUU010000004">
    <property type="protein sequence ID" value="MDR6944550.1"/>
    <property type="molecule type" value="Genomic_DNA"/>
</dbReference>
<sequence>MGDFHISDFYFTYYVCKNQIVLLRIFGQLIVN</sequence>
<protein>
    <submittedName>
        <fullName evidence="1">Uncharacterized protein</fullName>
    </submittedName>
</protein>
<dbReference type="Proteomes" id="UP001247620">
    <property type="component" value="Unassembled WGS sequence"/>
</dbReference>
<gene>
    <name evidence="1" type="ORF">J2W55_004410</name>
</gene>
<proteinExistence type="predicted"/>
<accession>A0ABU1TI89</accession>
<organism evidence="1 2">
    <name type="scientific">Mucilaginibacter pocheonensis</name>
    <dbReference type="NCBI Taxonomy" id="398050"/>
    <lineage>
        <taxon>Bacteria</taxon>
        <taxon>Pseudomonadati</taxon>
        <taxon>Bacteroidota</taxon>
        <taxon>Sphingobacteriia</taxon>
        <taxon>Sphingobacteriales</taxon>
        <taxon>Sphingobacteriaceae</taxon>
        <taxon>Mucilaginibacter</taxon>
    </lineage>
</organism>
<evidence type="ECO:0000313" key="2">
    <source>
        <dbReference type="Proteomes" id="UP001247620"/>
    </source>
</evidence>
<reference evidence="1 2" key="1">
    <citation type="submission" date="2023-07" db="EMBL/GenBank/DDBJ databases">
        <title>Sorghum-associated microbial communities from plants grown in Nebraska, USA.</title>
        <authorList>
            <person name="Schachtman D."/>
        </authorList>
    </citation>
    <scope>NUCLEOTIDE SEQUENCE [LARGE SCALE GENOMIC DNA]</scope>
    <source>
        <strain evidence="1 2">3262</strain>
    </source>
</reference>
<comment type="caution">
    <text evidence="1">The sequence shown here is derived from an EMBL/GenBank/DDBJ whole genome shotgun (WGS) entry which is preliminary data.</text>
</comment>
<keyword evidence="2" id="KW-1185">Reference proteome</keyword>